<feature type="non-terminal residue" evidence="1">
    <location>
        <position position="156"/>
    </location>
</feature>
<dbReference type="AlphaFoldDB" id="A0A1B6JHF9"/>
<accession>A0A1B6JHF9</accession>
<protein>
    <recommendedName>
        <fullName evidence="2">L1 transposable element RRM domain-containing protein</fullName>
    </recommendedName>
</protein>
<organism evidence="1">
    <name type="scientific">Homalodisca liturata</name>
    <dbReference type="NCBI Taxonomy" id="320908"/>
    <lineage>
        <taxon>Eukaryota</taxon>
        <taxon>Metazoa</taxon>
        <taxon>Ecdysozoa</taxon>
        <taxon>Arthropoda</taxon>
        <taxon>Hexapoda</taxon>
        <taxon>Insecta</taxon>
        <taxon>Pterygota</taxon>
        <taxon>Neoptera</taxon>
        <taxon>Paraneoptera</taxon>
        <taxon>Hemiptera</taxon>
        <taxon>Auchenorrhyncha</taxon>
        <taxon>Membracoidea</taxon>
        <taxon>Cicadellidae</taxon>
        <taxon>Cicadellinae</taxon>
        <taxon>Proconiini</taxon>
        <taxon>Homalodisca</taxon>
    </lineage>
</organism>
<proteinExistence type="predicted"/>
<evidence type="ECO:0000313" key="1">
    <source>
        <dbReference type="EMBL" id="JAS98690.1"/>
    </source>
</evidence>
<sequence length="156" mass="17787">MDTKFSDMQSSISELRSDFCQLSESFDSVKAENVALKQECALLKAINNEIKLDVSQLNSKIHELEQYSRNDNLEITGVPVTQGENVYEIMARVARVLSVRFHDGDIAIAHRLQSSKRTLYPSIVAKFVSRRTRDVWLTAARAVKRRICASNIHQEF</sequence>
<evidence type="ECO:0008006" key="2">
    <source>
        <dbReference type="Google" id="ProtNLM"/>
    </source>
</evidence>
<dbReference type="EMBL" id="GECU01009016">
    <property type="protein sequence ID" value="JAS98690.1"/>
    <property type="molecule type" value="Transcribed_RNA"/>
</dbReference>
<reference evidence="1" key="1">
    <citation type="submission" date="2015-11" db="EMBL/GenBank/DDBJ databases">
        <title>De novo transcriptome assembly of four potential Pierce s Disease insect vectors from Arizona vineyards.</title>
        <authorList>
            <person name="Tassone E.E."/>
        </authorList>
    </citation>
    <scope>NUCLEOTIDE SEQUENCE</scope>
</reference>
<gene>
    <name evidence="1" type="ORF">g.350</name>
</gene>
<name>A0A1B6JHF9_9HEMI</name>